<keyword evidence="3" id="KW-1185">Reference proteome</keyword>
<reference evidence="2 3" key="1">
    <citation type="submission" date="2017-08" db="EMBL/GenBank/DDBJ databases">
        <title>Acidophilic green algal genome provides insights into adaptation to an acidic environment.</title>
        <authorList>
            <person name="Hirooka S."/>
            <person name="Hirose Y."/>
            <person name="Kanesaki Y."/>
            <person name="Higuchi S."/>
            <person name="Fujiwara T."/>
            <person name="Onuma R."/>
            <person name="Era A."/>
            <person name="Ohbayashi R."/>
            <person name="Uzuka A."/>
            <person name="Nozaki H."/>
            <person name="Yoshikawa H."/>
            <person name="Miyagishima S.Y."/>
        </authorList>
    </citation>
    <scope>NUCLEOTIDE SEQUENCE [LARGE SCALE GENOMIC DNA]</scope>
    <source>
        <strain evidence="2 3">NIES-2499</strain>
    </source>
</reference>
<accession>A0A250WX51</accession>
<comment type="similarity">
    <text evidence="1">Belongs to the BolA/IbaG family.</text>
</comment>
<evidence type="ECO:0000313" key="2">
    <source>
        <dbReference type="EMBL" id="GAX75365.1"/>
    </source>
</evidence>
<dbReference type="InterPro" id="IPR036065">
    <property type="entry name" value="BolA-like_sf"/>
</dbReference>
<gene>
    <name evidence="2" type="ORF">CEUSTIGMA_g2809.t1</name>
</gene>
<dbReference type="InterPro" id="IPR002634">
    <property type="entry name" value="BolA"/>
</dbReference>
<evidence type="ECO:0000256" key="1">
    <source>
        <dbReference type="RuleBase" id="RU003860"/>
    </source>
</evidence>
<proteinExistence type="inferred from homology"/>
<dbReference type="STRING" id="1157962.A0A250WX51"/>
<dbReference type="PANTHER" id="PTHR46230">
    <property type="match status" value="1"/>
</dbReference>
<protein>
    <recommendedName>
        <fullName evidence="4">BolA protein</fullName>
    </recommendedName>
</protein>
<organism evidence="2 3">
    <name type="scientific">Chlamydomonas eustigma</name>
    <dbReference type="NCBI Taxonomy" id="1157962"/>
    <lineage>
        <taxon>Eukaryota</taxon>
        <taxon>Viridiplantae</taxon>
        <taxon>Chlorophyta</taxon>
        <taxon>core chlorophytes</taxon>
        <taxon>Chlorophyceae</taxon>
        <taxon>CS clade</taxon>
        <taxon>Chlamydomonadales</taxon>
        <taxon>Chlamydomonadaceae</taxon>
        <taxon>Chlamydomonas</taxon>
    </lineage>
</organism>
<evidence type="ECO:0008006" key="4">
    <source>
        <dbReference type="Google" id="ProtNLM"/>
    </source>
</evidence>
<dbReference type="GO" id="GO:0016226">
    <property type="term" value="P:iron-sulfur cluster assembly"/>
    <property type="evidence" value="ECO:0007669"/>
    <property type="project" value="TreeGrafter"/>
</dbReference>
<dbReference type="AlphaFoldDB" id="A0A250WX51"/>
<name>A0A250WX51_9CHLO</name>
<dbReference type="PANTHER" id="PTHR46230:SF3">
    <property type="entry name" value="SUFE-LIKE PROTEIN 1, CHLOROPLASTIC_MITOCHONDRIAL"/>
    <property type="match status" value="1"/>
</dbReference>
<dbReference type="Pfam" id="PF01722">
    <property type="entry name" value="BolA"/>
    <property type="match status" value="1"/>
</dbReference>
<dbReference type="EMBL" id="BEGY01000012">
    <property type="protein sequence ID" value="GAX75365.1"/>
    <property type="molecule type" value="Genomic_DNA"/>
</dbReference>
<dbReference type="Gene3D" id="3.30.300.90">
    <property type="entry name" value="BolA-like"/>
    <property type="match status" value="1"/>
</dbReference>
<dbReference type="Proteomes" id="UP000232323">
    <property type="component" value="Unassembled WGS sequence"/>
</dbReference>
<sequence length="99" mass="11280">MLEHRFLRMLWKLETALSPTTLKLINDSHKHSSHYVKDGSSASDSGETHFRLQIVSNTFETMPMLKRHQLVYGLLDEELKSGVHALTMSTKTPEEANAK</sequence>
<comment type="caution">
    <text evidence="2">The sequence shown here is derived from an EMBL/GenBank/DDBJ whole genome shotgun (WGS) entry which is preliminary data.</text>
</comment>
<dbReference type="OrthoDB" id="411584at2759"/>
<dbReference type="PIRSF" id="PIRSF003113">
    <property type="entry name" value="BolA"/>
    <property type="match status" value="1"/>
</dbReference>
<evidence type="ECO:0000313" key="3">
    <source>
        <dbReference type="Proteomes" id="UP000232323"/>
    </source>
</evidence>
<dbReference type="SUPFAM" id="SSF82657">
    <property type="entry name" value="BolA-like"/>
    <property type="match status" value="1"/>
</dbReference>